<feature type="binding site" evidence="2">
    <location>
        <begin position="17"/>
        <end position="24"/>
    </location>
    <ligand>
        <name>ATP</name>
        <dbReference type="ChEBI" id="CHEBI:30616"/>
    </ligand>
</feature>
<dbReference type="InterPro" id="IPR012853">
    <property type="entry name" value="CPT"/>
</dbReference>
<organism evidence="3 4">
    <name type="scientific">Bosea psychrotolerans</name>
    <dbReference type="NCBI Taxonomy" id="1871628"/>
    <lineage>
        <taxon>Bacteria</taxon>
        <taxon>Pseudomonadati</taxon>
        <taxon>Pseudomonadota</taxon>
        <taxon>Alphaproteobacteria</taxon>
        <taxon>Hyphomicrobiales</taxon>
        <taxon>Boseaceae</taxon>
        <taxon>Bosea</taxon>
    </lineage>
</organism>
<dbReference type="AlphaFoldDB" id="A0A2S4LW32"/>
<keyword evidence="3" id="KW-0808">Transferase</keyword>
<gene>
    <name evidence="3" type="ORF">CYD53_12358</name>
</gene>
<dbReference type="SUPFAM" id="SSF52540">
    <property type="entry name" value="P-loop containing nucleoside triphosphate hydrolases"/>
    <property type="match status" value="1"/>
</dbReference>
<reference evidence="3 4" key="1">
    <citation type="submission" date="2018-01" db="EMBL/GenBank/DDBJ databases">
        <title>Genomic Encyclopedia of Type Strains, Phase III (KMG-III): the genomes of soil and plant-associated and newly described type strains.</title>
        <authorList>
            <person name="Whitman W."/>
        </authorList>
    </citation>
    <scope>NUCLEOTIDE SEQUENCE [LARGE SCALE GENOMIC DNA]</scope>
    <source>
        <strain evidence="3 4">1131</strain>
    </source>
</reference>
<feature type="active site" evidence="1">
    <location>
        <position position="44"/>
    </location>
</feature>
<dbReference type="InterPro" id="IPR027417">
    <property type="entry name" value="P-loop_NTPase"/>
</dbReference>
<dbReference type="Gene3D" id="3.40.50.300">
    <property type="entry name" value="P-loop containing nucleotide triphosphate hydrolases"/>
    <property type="match status" value="1"/>
</dbReference>
<keyword evidence="4" id="KW-1185">Reference proteome</keyword>
<dbReference type="RefSeq" id="WP_103720986.1">
    <property type="nucleotide sequence ID" value="NZ_PQFZ01000023.1"/>
</dbReference>
<name>A0A2S4LW32_9HYPH</name>
<dbReference type="EMBL" id="PQFZ01000023">
    <property type="protein sequence ID" value="POR46661.1"/>
    <property type="molecule type" value="Genomic_DNA"/>
</dbReference>
<protein>
    <submittedName>
        <fullName evidence="3">Chloramphenicol 3-O phosphotransferase</fullName>
    </submittedName>
</protein>
<accession>A0A2S4LW32</accession>
<evidence type="ECO:0000313" key="4">
    <source>
        <dbReference type="Proteomes" id="UP000236919"/>
    </source>
</evidence>
<evidence type="ECO:0000313" key="3">
    <source>
        <dbReference type="EMBL" id="POR46661.1"/>
    </source>
</evidence>
<dbReference type="GO" id="GO:0005524">
    <property type="term" value="F:ATP binding"/>
    <property type="evidence" value="ECO:0007669"/>
    <property type="project" value="InterPro"/>
</dbReference>
<proteinExistence type="predicted"/>
<evidence type="ECO:0000256" key="2">
    <source>
        <dbReference type="PIRSR" id="PIRSR007531-2"/>
    </source>
</evidence>
<dbReference type="GO" id="GO:0016740">
    <property type="term" value="F:transferase activity"/>
    <property type="evidence" value="ECO:0007669"/>
    <property type="project" value="UniProtKB-KW"/>
</dbReference>
<dbReference type="PIRSF" id="PIRSF007531">
    <property type="entry name" value="CPT"/>
    <property type="match status" value="1"/>
</dbReference>
<dbReference type="OrthoDB" id="67453at2"/>
<dbReference type="Pfam" id="PF07931">
    <property type="entry name" value="CPT"/>
    <property type="match status" value="1"/>
</dbReference>
<dbReference type="Proteomes" id="UP000236919">
    <property type="component" value="Unassembled WGS sequence"/>
</dbReference>
<evidence type="ECO:0000256" key="1">
    <source>
        <dbReference type="PIRSR" id="PIRSR007531-1"/>
    </source>
</evidence>
<sequence length="189" mass="21305">MSEHNTVTAGKVILLNGASSSGKSTLARAVQARISEPFWHISIDHLRDAGVLPSARIKSGEFKWAEIRSGFFAGFERSLTAYLDCGNNLIVEYIMENREWLQRTARLLNRYDVFFAGIHCSLEELERREIARADRPIGDARRDYHAIHSYCAYDAEFDSTQPPDENAERLIALWQARSGPSALEQFAAA</sequence>
<comment type="caution">
    <text evidence="3">The sequence shown here is derived from an EMBL/GenBank/DDBJ whole genome shotgun (WGS) entry which is preliminary data.</text>
</comment>